<comment type="caution">
    <text evidence="1">The sequence shown here is derived from an EMBL/GenBank/DDBJ whole genome shotgun (WGS) entry which is preliminary data.</text>
</comment>
<dbReference type="RefSeq" id="WP_189053911.1">
    <property type="nucleotide sequence ID" value="NZ_BMMK01000002.1"/>
</dbReference>
<reference evidence="1" key="1">
    <citation type="journal article" date="2014" name="Int. J. Syst. Evol. Microbiol.">
        <title>Complete genome sequence of Corynebacterium casei LMG S-19264T (=DSM 44701T), isolated from a smear-ripened cheese.</title>
        <authorList>
            <consortium name="US DOE Joint Genome Institute (JGI-PGF)"/>
            <person name="Walter F."/>
            <person name="Albersmeier A."/>
            <person name="Kalinowski J."/>
            <person name="Ruckert C."/>
        </authorList>
    </citation>
    <scope>NUCLEOTIDE SEQUENCE</scope>
    <source>
        <strain evidence="1">CGMCC 4.5737</strain>
    </source>
</reference>
<proteinExistence type="predicted"/>
<accession>A0A8J3C6C7</accession>
<organism evidence="1 2">
    <name type="scientific">Longimycelium tulufanense</name>
    <dbReference type="NCBI Taxonomy" id="907463"/>
    <lineage>
        <taxon>Bacteria</taxon>
        <taxon>Bacillati</taxon>
        <taxon>Actinomycetota</taxon>
        <taxon>Actinomycetes</taxon>
        <taxon>Pseudonocardiales</taxon>
        <taxon>Pseudonocardiaceae</taxon>
        <taxon>Longimycelium</taxon>
    </lineage>
</organism>
<evidence type="ECO:0000313" key="2">
    <source>
        <dbReference type="Proteomes" id="UP000637578"/>
    </source>
</evidence>
<evidence type="ECO:0000313" key="1">
    <source>
        <dbReference type="EMBL" id="GGM39491.1"/>
    </source>
</evidence>
<dbReference type="AlphaFoldDB" id="A0A8J3C6C7"/>
<keyword evidence="2" id="KW-1185">Reference proteome</keyword>
<name>A0A8J3C6C7_9PSEU</name>
<dbReference type="Proteomes" id="UP000637578">
    <property type="component" value="Unassembled WGS sequence"/>
</dbReference>
<dbReference type="Pfam" id="PF25310">
    <property type="entry name" value="VG15"/>
    <property type="match status" value="1"/>
</dbReference>
<reference evidence="1" key="2">
    <citation type="submission" date="2020-09" db="EMBL/GenBank/DDBJ databases">
        <authorList>
            <person name="Sun Q."/>
            <person name="Zhou Y."/>
        </authorList>
    </citation>
    <scope>NUCLEOTIDE SEQUENCE</scope>
    <source>
        <strain evidence="1">CGMCC 4.5737</strain>
    </source>
</reference>
<sequence>MTTADTLSQDYYQDQFALRASAIRDLTALWPLLDPDDLDRSFPGLVAALVRLVDSYRYQAARLADGYYRDLRESEDIPSGWISSQVEELPVGQLFDSLLSTGPIAIKQAIQHGVPLQRAMDNGLVGAAGAVTRHVLNAGRDQITSNVRQDEHARGWFRVASPRACAFCAMLASRGPMYRTRATAGFRAHDYCMCYPRPMWRRSQAWPSISEEYANLWTASEGRGGAHRDAAEENKRLNDFRRELYAHRNE</sequence>
<gene>
    <name evidence="1" type="ORF">GCM10012275_07970</name>
</gene>
<evidence type="ECO:0008006" key="3">
    <source>
        <dbReference type="Google" id="ProtNLM"/>
    </source>
</evidence>
<dbReference type="EMBL" id="BMMK01000002">
    <property type="protein sequence ID" value="GGM39491.1"/>
    <property type="molecule type" value="Genomic_DNA"/>
</dbReference>
<dbReference type="InterPro" id="IPR057369">
    <property type="entry name" value="VG15"/>
</dbReference>
<protein>
    <recommendedName>
        <fullName evidence="3">Capsid maturation protease</fullName>
    </recommendedName>
</protein>